<reference evidence="2 3" key="1">
    <citation type="submission" date="2020-07" db="EMBL/GenBank/DDBJ databases">
        <title>Characterization and genome sequencing of isolate MD1, a novel member within the family Lachnospiraceae.</title>
        <authorList>
            <person name="Rettenmaier R."/>
            <person name="Di Bello L."/>
            <person name="Zinser C."/>
            <person name="Scheitz K."/>
            <person name="Liebl W."/>
            <person name="Zverlov V."/>
        </authorList>
    </citation>
    <scope>NUCLEOTIDE SEQUENCE [LARGE SCALE GENOMIC DNA]</scope>
    <source>
        <strain evidence="2 3">MD1</strain>
    </source>
</reference>
<evidence type="ECO:0000256" key="1">
    <source>
        <dbReference type="SAM" id="Phobius"/>
    </source>
</evidence>
<dbReference type="Gene3D" id="3.40.50.1110">
    <property type="entry name" value="SGNH hydrolase"/>
    <property type="match status" value="1"/>
</dbReference>
<sequence>MYKERYHYYKKITRLLTLILCVGYIILYLITPLKVQAAEAEKKYLVLVQNSNRSWTAYEDMIEPSPQKKLMIKAKPIAEALRFDYINFGDGEFIIQRGDFRYNSYERNSASYVFQSSSTLSVNKTASNVAYYSDKSGCNLCHISTLRTIINYRYFTGSEIADYRKAGYTSIVCYSRYQVIDEAPDIREVYDTEGDKFFSQDEPDTTDQIISSAINLSEEDERQLIIVGDSRTNNMSKWVSTTVNTQFIAKSGEGYLWFEQNGIEDVNMIKNPGDVIVIWLGVNDYFSNALGTDPWKAYSQKINELAATDWADCSVYVAEVGYVDTNYIYNYNNKITRANVSQINSPYKIQGIQEFNKKLRNSLSQDITWINTNDIIGIKANDTDLTPEELWVVRSNGMVDGLHYGVEVSQKVYNHFVNTTMN</sequence>
<proteinExistence type="predicted"/>
<dbReference type="Proteomes" id="UP000574276">
    <property type="component" value="Unassembled WGS sequence"/>
</dbReference>
<dbReference type="GO" id="GO:0016787">
    <property type="term" value="F:hydrolase activity"/>
    <property type="evidence" value="ECO:0007669"/>
    <property type="project" value="UniProtKB-KW"/>
</dbReference>
<dbReference type="AlphaFoldDB" id="A0A839K389"/>
<evidence type="ECO:0000313" key="3">
    <source>
        <dbReference type="Proteomes" id="UP000574276"/>
    </source>
</evidence>
<accession>A0A839K389</accession>
<dbReference type="EMBL" id="JACEGA010000001">
    <property type="protein sequence ID" value="MBB2183827.1"/>
    <property type="molecule type" value="Genomic_DNA"/>
</dbReference>
<organism evidence="2 3">
    <name type="scientific">Variimorphobacter saccharofermentans</name>
    <dbReference type="NCBI Taxonomy" id="2755051"/>
    <lineage>
        <taxon>Bacteria</taxon>
        <taxon>Bacillati</taxon>
        <taxon>Bacillota</taxon>
        <taxon>Clostridia</taxon>
        <taxon>Lachnospirales</taxon>
        <taxon>Lachnospiraceae</taxon>
        <taxon>Variimorphobacter</taxon>
    </lineage>
</organism>
<comment type="caution">
    <text evidence="2">The sequence shown here is derived from an EMBL/GenBank/DDBJ whole genome shotgun (WGS) entry which is preliminary data.</text>
</comment>
<keyword evidence="1" id="KW-0812">Transmembrane</keyword>
<keyword evidence="2" id="KW-0378">Hydrolase</keyword>
<dbReference type="InterPro" id="IPR036514">
    <property type="entry name" value="SGNH_hydro_sf"/>
</dbReference>
<name>A0A839K389_9FIRM</name>
<keyword evidence="1" id="KW-0472">Membrane</keyword>
<protein>
    <submittedName>
        <fullName evidence="2">SGNH/GDSL hydrolase family protein</fullName>
    </submittedName>
</protein>
<keyword evidence="1" id="KW-1133">Transmembrane helix</keyword>
<gene>
    <name evidence="2" type="ORF">H0486_13190</name>
</gene>
<dbReference type="SUPFAM" id="SSF52266">
    <property type="entry name" value="SGNH hydrolase"/>
    <property type="match status" value="1"/>
</dbReference>
<dbReference type="RefSeq" id="WP_228353450.1">
    <property type="nucleotide sequence ID" value="NZ_JACEGA010000001.1"/>
</dbReference>
<keyword evidence="3" id="KW-1185">Reference proteome</keyword>
<feature type="transmembrane region" description="Helical" evidence="1">
    <location>
        <begin position="12"/>
        <end position="30"/>
    </location>
</feature>
<evidence type="ECO:0000313" key="2">
    <source>
        <dbReference type="EMBL" id="MBB2183827.1"/>
    </source>
</evidence>